<dbReference type="GO" id="GO:0000398">
    <property type="term" value="P:mRNA splicing, via spliceosome"/>
    <property type="evidence" value="ECO:0007669"/>
    <property type="project" value="InterPro"/>
</dbReference>
<reference evidence="2 3" key="1">
    <citation type="submission" date="2018-10" db="EMBL/GenBank/DDBJ databases">
        <title>Improved assembly of the deer mouse Peromyscus maniculatus genome.</title>
        <authorList>
            <person name="Lassance J.-M."/>
            <person name="Hoekstra H.E."/>
        </authorList>
    </citation>
    <scope>NUCLEOTIDE SEQUENCE [LARGE SCALE GENOMIC DNA]</scope>
</reference>
<reference evidence="2" key="2">
    <citation type="submission" date="2025-08" db="UniProtKB">
        <authorList>
            <consortium name="Ensembl"/>
        </authorList>
    </citation>
    <scope>IDENTIFICATION</scope>
</reference>
<keyword evidence="3" id="KW-1185">Reference proteome</keyword>
<organism evidence="2 3">
    <name type="scientific">Peromyscus maniculatus bairdii</name>
    <name type="common">Prairie deer mouse</name>
    <dbReference type="NCBI Taxonomy" id="230844"/>
    <lineage>
        <taxon>Eukaryota</taxon>
        <taxon>Metazoa</taxon>
        <taxon>Chordata</taxon>
        <taxon>Craniata</taxon>
        <taxon>Vertebrata</taxon>
        <taxon>Euteleostomi</taxon>
        <taxon>Mammalia</taxon>
        <taxon>Eutheria</taxon>
        <taxon>Euarchontoglires</taxon>
        <taxon>Glires</taxon>
        <taxon>Rodentia</taxon>
        <taxon>Myomorpha</taxon>
        <taxon>Muroidea</taxon>
        <taxon>Cricetidae</taxon>
        <taxon>Neotominae</taxon>
        <taxon>Peromyscus</taxon>
    </lineage>
</organism>
<dbReference type="Proteomes" id="UP000694547">
    <property type="component" value="Chromosome 16"/>
</dbReference>
<accession>A0A8C8UGF9</accession>
<protein>
    <submittedName>
        <fullName evidence="2">Uncharacterized protein</fullName>
    </submittedName>
</protein>
<comment type="similarity">
    <text evidence="1">Belongs to the PHF5 family.</text>
</comment>
<dbReference type="InterPro" id="IPR005345">
    <property type="entry name" value="PHF5"/>
</dbReference>
<evidence type="ECO:0000256" key="1">
    <source>
        <dbReference type="ARBA" id="ARBA00008626"/>
    </source>
</evidence>
<dbReference type="Pfam" id="PF03660">
    <property type="entry name" value="PHF5"/>
    <property type="match status" value="1"/>
</dbReference>
<reference evidence="2" key="3">
    <citation type="submission" date="2025-09" db="UniProtKB">
        <authorList>
            <consortium name="Ensembl"/>
        </authorList>
    </citation>
    <scope>IDENTIFICATION</scope>
</reference>
<dbReference type="AlphaFoldDB" id="A0A8C8UGF9"/>
<sequence length="114" mass="13158">MHTFVTGQGHQPGKRSFPAYHKKVKRSEQALSDNLQTSCPWAPLKIISSHLCLVRMRDECNYGSCHSCCVICGDPMVSDRERERERENCSKLVILGNPKTDLFYERKQKGFKKR</sequence>
<dbReference type="PANTHER" id="PTHR13120">
    <property type="entry name" value="PHD FINGER-LIKE DOMAIN-CONTAINING PROTEIN 5A"/>
    <property type="match status" value="1"/>
</dbReference>
<dbReference type="Ensembl" id="ENSPEMT00000042023.1">
    <property type="protein sequence ID" value="ENSPEMP00000032107.1"/>
    <property type="gene ID" value="ENSPEMG00000026149.1"/>
</dbReference>
<proteinExistence type="inferred from homology"/>
<name>A0A8C8UGF9_PERMB</name>
<evidence type="ECO:0000313" key="3">
    <source>
        <dbReference type="Proteomes" id="UP000694547"/>
    </source>
</evidence>
<evidence type="ECO:0000313" key="2">
    <source>
        <dbReference type="Ensembl" id="ENSPEMP00000032107.1"/>
    </source>
</evidence>